<sequence length="169" mass="19540">MASFKYRLSKCPCIKEMRSIGVSHESSEADVDARPKQEASLSVCEKIVRQESRQAQEKEEGRRKRFVSSGEWTRQTYKIRLKIFQKGNGCLDPCLPRIIELRQPRGGKMRSKLFGLAADEGELSPRLKSPRYCPLKWPIVETKSYPTKMNESRVVRGKNLGKRLCKKRH</sequence>
<dbReference type="Proteomes" id="UP000036403">
    <property type="component" value="Unassembled WGS sequence"/>
</dbReference>
<protein>
    <submittedName>
        <fullName evidence="1">Uncharacterized protein</fullName>
    </submittedName>
</protein>
<evidence type="ECO:0000313" key="2">
    <source>
        <dbReference type="Proteomes" id="UP000036403"/>
    </source>
</evidence>
<proteinExistence type="predicted"/>
<dbReference type="AlphaFoldDB" id="A0A0J7LBL3"/>
<evidence type="ECO:0000313" key="1">
    <source>
        <dbReference type="EMBL" id="KMR05302.1"/>
    </source>
</evidence>
<dbReference type="EMBL" id="LBMM01000022">
    <property type="protein sequence ID" value="KMR05302.1"/>
    <property type="molecule type" value="Genomic_DNA"/>
</dbReference>
<gene>
    <name evidence="1" type="ORF">RF55_78</name>
</gene>
<comment type="caution">
    <text evidence="1">The sequence shown here is derived from an EMBL/GenBank/DDBJ whole genome shotgun (WGS) entry which is preliminary data.</text>
</comment>
<accession>A0A0J7LBL3</accession>
<dbReference type="OrthoDB" id="7555190at2759"/>
<dbReference type="PaxDb" id="67767-A0A0J7LBL3"/>
<keyword evidence="2" id="KW-1185">Reference proteome</keyword>
<reference evidence="1 2" key="1">
    <citation type="submission" date="2015-04" db="EMBL/GenBank/DDBJ databases">
        <title>Lasius niger genome sequencing.</title>
        <authorList>
            <person name="Konorov E.A."/>
            <person name="Nikitin M.A."/>
            <person name="Kirill M.V."/>
            <person name="Chang P."/>
        </authorList>
    </citation>
    <scope>NUCLEOTIDE SEQUENCE [LARGE SCALE GENOMIC DNA]</scope>
    <source>
        <tissue evidence="1">Whole</tissue>
    </source>
</reference>
<name>A0A0J7LBL3_LASNI</name>
<organism evidence="1 2">
    <name type="scientific">Lasius niger</name>
    <name type="common">Black garden ant</name>
    <dbReference type="NCBI Taxonomy" id="67767"/>
    <lineage>
        <taxon>Eukaryota</taxon>
        <taxon>Metazoa</taxon>
        <taxon>Ecdysozoa</taxon>
        <taxon>Arthropoda</taxon>
        <taxon>Hexapoda</taxon>
        <taxon>Insecta</taxon>
        <taxon>Pterygota</taxon>
        <taxon>Neoptera</taxon>
        <taxon>Endopterygota</taxon>
        <taxon>Hymenoptera</taxon>
        <taxon>Apocrita</taxon>
        <taxon>Aculeata</taxon>
        <taxon>Formicoidea</taxon>
        <taxon>Formicidae</taxon>
        <taxon>Formicinae</taxon>
        <taxon>Lasius</taxon>
        <taxon>Lasius</taxon>
    </lineage>
</organism>